<keyword evidence="1" id="KW-0812">Transmembrane</keyword>
<evidence type="ECO:0000313" key="5">
    <source>
        <dbReference type="Proteomes" id="UP001056201"/>
    </source>
</evidence>
<dbReference type="SUPFAM" id="SSF81490">
    <property type="entry name" value="Photosystem II reaction centre subunit H, transmembrane region"/>
    <property type="match status" value="1"/>
</dbReference>
<dbReference type="Pfam" id="PF05239">
    <property type="entry name" value="PRC"/>
    <property type="match status" value="1"/>
</dbReference>
<reference evidence="4" key="1">
    <citation type="submission" date="2022-05" db="EMBL/GenBank/DDBJ databases">
        <title>An RpoN-dependent PEP-CTERM gene is involved in floc formation of an Aquincola tertiaricarbonis strain.</title>
        <authorList>
            <person name="Qiu D."/>
            <person name="Xia M."/>
        </authorList>
    </citation>
    <scope>NUCLEOTIDE SEQUENCE</scope>
    <source>
        <strain evidence="4">RN12</strain>
    </source>
</reference>
<dbReference type="InterPro" id="IPR037097">
    <property type="entry name" value="Photo_RC_H_N_sf"/>
</dbReference>
<dbReference type="Gene3D" id="3.90.50.10">
    <property type="entry name" value="Photosynthetic Reaction Center, subunit H, domain 2"/>
    <property type="match status" value="1"/>
</dbReference>
<evidence type="ECO:0000313" key="4">
    <source>
        <dbReference type="EMBL" id="URI07554.1"/>
    </source>
</evidence>
<dbReference type="InterPro" id="IPR014747">
    <property type="entry name" value="Bac_photo_RC_H_C"/>
</dbReference>
<dbReference type="Pfam" id="PF03967">
    <property type="entry name" value="PRCH"/>
    <property type="match status" value="1"/>
</dbReference>
<evidence type="ECO:0000259" key="2">
    <source>
        <dbReference type="Pfam" id="PF03967"/>
    </source>
</evidence>
<organism evidence="4 5">
    <name type="scientific">Aquincola tertiaricarbonis</name>
    <dbReference type="NCBI Taxonomy" id="391953"/>
    <lineage>
        <taxon>Bacteria</taxon>
        <taxon>Pseudomonadati</taxon>
        <taxon>Pseudomonadota</taxon>
        <taxon>Betaproteobacteria</taxon>
        <taxon>Burkholderiales</taxon>
        <taxon>Sphaerotilaceae</taxon>
        <taxon>Aquincola</taxon>
    </lineage>
</organism>
<feature type="domain" description="Photosynthetic reaction centre H subunit N-terminal" evidence="2">
    <location>
        <begin position="5"/>
        <end position="135"/>
    </location>
</feature>
<proteinExistence type="predicted"/>
<name>A0ABY4S534_AQUTE</name>
<evidence type="ECO:0000259" key="3">
    <source>
        <dbReference type="Pfam" id="PF05239"/>
    </source>
</evidence>
<dbReference type="Gene3D" id="4.10.540.10">
    <property type="entry name" value="Photosynthetic reaction centre, H subunit, N-terminal domain"/>
    <property type="match status" value="1"/>
</dbReference>
<feature type="domain" description="PRC-barrel" evidence="3">
    <location>
        <begin position="146"/>
        <end position="210"/>
    </location>
</feature>
<keyword evidence="5" id="KW-1185">Reference proteome</keyword>
<dbReference type="InterPro" id="IPR027275">
    <property type="entry name" value="PRC-brl_dom"/>
</dbReference>
<gene>
    <name evidence="4" type="primary">puhA</name>
    <name evidence="4" type="ORF">MW290_02715</name>
</gene>
<dbReference type="NCBIfam" id="TIGR01150">
    <property type="entry name" value="puhA"/>
    <property type="match status" value="1"/>
</dbReference>
<accession>A0ABY4S534</accession>
<protein>
    <submittedName>
        <fullName evidence="4">Photosynthetic reaction center subunit H</fullName>
    </submittedName>
</protein>
<dbReference type="SUPFAM" id="SSF50346">
    <property type="entry name" value="PRC-barrel domain"/>
    <property type="match status" value="1"/>
</dbReference>
<dbReference type="RefSeq" id="WP_250195788.1">
    <property type="nucleotide sequence ID" value="NZ_CP097635.1"/>
</dbReference>
<dbReference type="Proteomes" id="UP001056201">
    <property type="component" value="Chromosome 1"/>
</dbReference>
<dbReference type="EMBL" id="CP097635">
    <property type="protein sequence ID" value="URI07554.1"/>
    <property type="molecule type" value="Genomic_DNA"/>
</dbReference>
<dbReference type="InterPro" id="IPR011033">
    <property type="entry name" value="PRC_barrel-like_sf"/>
</dbReference>
<evidence type="ECO:0000256" key="1">
    <source>
        <dbReference type="SAM" id="Phobius"/>
    </source>
</evidence>
<keyword evidence="1" id="KW-0472">Membrane</keyword>
<dbReference type="InterPro" id="IPR005652">
    <property type="entry name" value="Photo_RC_H"/>
</dbReference>
<feature type="transmembrane region" description="Helical" evidence="1">
    <location>
        <begin position="12"/>
        <end position="31"/>
    </location>
</feature>
<keyword evidence="1" id="KW-1133">Transmembrane helix</keyword>
<sequence length="255" mass="28185">MQTGAITQYIDVAQLTLYGFWIFFAGLIYYLHQENKREGYPLESDRSGGRIDVQGWPPIPKPKTYTLRDGRSVSVPNRAAPVAPEKARLTGRFLGAPIEPEGDPMQAGIGPGAWAERPDIIDTTEDLQPRLLPLRAVSTLGVDRQDPDPRGLPVVGADGAVAGEVVDLWVDQAEMLFRYLEVKVPGLAHTVLLPMNFARVKPHRVQVRAILAAQFTGVPALRHPERVTMLEEEKVMAYYGAGTLYALPRRAEPLL</sequence>
<dbReference type="InterPro" id="IPR015810">
    <property type="entry name" value="Photo_RC_H_N"/>
</dbReference>